<dbReference type="RefSeq" id="XP_024742469.1">
    <property type="nucleotide sequence ID" value="XM_024870833.1"/>
</dbReference>
<keyword evidence="1" id="KW-1133">Transmembrane helix</keyword>
<dbReference type="InParanoid" id="A0A2J6TRB8"/>
<dbReference type="AlphaFoldDB" id="A0A2J6TRB8"/>
<dbReference type="EMBL" id="KZ613746">
    <property type="protein sequence ID" value="PMD65565.1"/>
    <property type="molecule type" value="Genomic_DNA"/>
</dbReference>
<sequence>MAAESIIEINPLILQTFCPLQLLKDSDSEREVIILSLLCTLGTSQAPTFRQQPARPSFRRSPPQFLSRKRPLSRQAFSTMSLRKEVSKDVVQQASTKRKISWLVRAKAVLVVGGIGCGGGVAGGILGGFSVWEYKVAPKVRELKNRHTCAKPTNSTLLREPDVKSSPSKPHHWFHIVPRPYFELLYHSLPEER</sequence>
<accession>A0A2J6TRB8</accession>
<gene>
    <name evidence="2" type="ORF">K444DRAFT_182974</name>
</gene>
<dbReference type="GeneID" id="36578915"/>
<feature type="transmembrane region" description="Helical" evidence="1">
    <location>
        <begin position="108"/>
        <end position="132"/>
    </location>
</feature>
<keyword evidence="3" id="KW-1185">Reference proteome</keyword>
<evidence type="ECO:0000256" key="1">
    <source>
        <dbReference type="SAM" id="Phobius"/>
    </source>
</evidence>
<name>A0A2J6TRB8_9HELO</name>
<keyword evidence="1" id="KW-0812">Transmembrane</keyword>
<evidence type="ECO:0000313" key="2">
    <source>
        <dbReference type="EMBL" id="PMD65565.1"/>
    </source>
</evidence>
<dbReference type="Proteomes" id="UP000235371">
    <property type="component" value="Unassembled WGS sequence"/>
</dbReference>
<protein>
    <submittedName>
        <fullName evidence="2">Uncharacterized protein</fullName>
    </submittedName>
</protein>
<evidence type="ECO:0000313" key="3">
    <source>
        <dbReference type="Proteomes" id="UP000235371"/>
    </source>
</evidence>
<keyword evidence="1" id="KW-0472">Membrane</keyword>
<organism evidence="2 3">
    <name type="scientific">Hyaloscypha bicolor E</name>
    <dbReference type="NCBI Taxonomy" id="1095630"/>
    <lineage>
        <taxon>Eukaryota</taxon>
        <taxon>Fungi</taxon>
        <taxon>Dikarya</taxon>
        <taxon>Ascomycota</taxon>
        <taxon>Pezizomycotina</taxon>
        <taxon>Leotiomycetes</taxon>
        <taxon>Helotiales</taxon>
        <taxon>Hyaloscyphaceae</taxon>
        <taxon>Hyaloscypha</taxon>
        <taxon>Hyaloscypha bicolor</taxon>
    </lineage>
</organism>
<reference evidence="2 3" key="1">
    <citation type="submission" date="2016-04" db="EMBL/GenBank/DDBJ databases">
        <title>A degradative enzymes factory behind the ericoid mycorrhizal symbiosis.</title>
        <authorList>
            <consortium name="DOE Joint Genome Institute"/>
            <person name="Martino E."/>
            <person name="Morin E."/>
            <person name="Grelet G."/>
            <person name="Kuo A."/>
            <person name="Kohler A."/>
            <person name="Daghino S."/>
            <person name="Barry K."/>
            <person name="Choi C."/>
            <person name="Cichocki N."/>
            <person name="Clum A."/>
            <person name="Copeland A."/>
            <person name="Hainaut M."/>
            <person name="Haridas S."/>
            <person name="Labutti K."/>
            <person name="Lindquist E."/>
            <person name="Lipzen A."/>
            <person name="Khouja H.-R."/>
            <person name="Murat C."/>
            <person name="Ohm R."/>
            <person name="Olson A."/>
            <person name="Spatafora J."/>
            <person name="Veneault-Fourrey C."/>
            <person name="Henrissat B."/>
            <person name="Grigoriev I."/>
            <person name="Martin F."/>
            <person name="Perotto S."/>
        </authorList>
    </citation>
    <scope>NUCLEOTIDE SEQUENCE [LARGE SCALE GENOMIC DNA]</scope>
    <source>
        <strain evidence="2 3">E</strain>
    </source>
</reference>
<proteinExistence type="predicted"/>